<dbReference type="PROSITE" id="PS50110">
    <property type="entry name" value="RESPONSE_REGULATORY"/>
    <property type="match status" value="1"/>
</dbReference>
<dbReference type="InterPro" id="IPR011006">
    <property type="entry name" value="CheY-like_superfamily"/>
</dbReference>
<dbReference type="InterPro" id="IPR058245">
    <property type="entry name" value="NreC/VraR/RcsB-like_REC"/>
</dbReference>
<feature type="modified residue" description="4-aspartylphosphate" evidence="2">
    <location>
        <position position="62"/>
    </location>
</feature>
<keyword evidence="2" id="KW-0597">Phosphoprotein</keyword>
<dbReference type="KEGG" id="tvl:FAZ95_12270"/>
<dbReference type="Proteomes" id="UP000298656">
    <property type="component" value="Chromosome 1"/>
</dbReference>
<name>A0A4V1EHD4_9BURK</name>
<evidence type="ECO:0000256" key="1">
    <source>
        <dbReference type="ARBA" id="ARBA00023125"/>
    </source>
</evidence>
<dbReference type="CDD" id="cd17535">
    <property type="entry name" value="REC_NarL-like"/>
    <property type="match status" value="1"/>
</dbReference>
<dbReference type="GO" id="GO:0003677">
    <property type="term" value="F:DNA binding"/>
    <property type="evidence" value="ECO:0007669"/>
    <property type="project" value="UniProtKB-KW"/>
</dbReference>
<organism evidence="4 5">
    <name type="scientific">Trinickia violacea</name>
    <dbReference type="NCBI Taxonomy" id="2571746"/>
    <lineage>
        <taxon>Bacteria</taxon>
        <taxon>Pseudomonadati</taxon>
        <taxon>Pseudomonadota</taxon>
        <taxon>Betaproteobacteria</taxon>
        <taxon>Burkholderiales</taxon>
        <taxon>Burkholderiaceae</taxon>
        <taxon>Trinickia</taxon>
    </lineage>
</organism>
<dbReference type="GO" id="GO:0000160">
    <property type="term" value="P:phosphorelay signal transduction system"/>
    <property type="evidence" value="ECO:0007669"/>
    <property type="project" value="InterPro"/>
</dbReference>
<dbReference type="SMART" id="SM00448">
    <property type="entry name" value="REC"/>
    <property type="match status" value="1"/>
</dbReference>
<sequence length="138" mass="14443">MNDIPSPAALKVFLVDDSPLVRERLAALIAAISGVEIVGEAGDSDMAVSGLATCDADVAVVDLQLGETSGMDVLAALTRLDRRVVSIVLTNHSTKSVRDACLGLGADYFFDKTGEFHLALDAIEQLALSRASSPSISR</sequence>
<evidence type="ECO:0000313" key="4">
    <source>
        <dbReference type="EMBL" id="QCP49880.1"/>
    </source>
</evidence>
<dbReference type="AlphaFoldDB" id="A0A4V1EHD4"/>
<dbReference type="EMBL" id="CP040077">
    <property type="protein sequence ID" value="QCP49880.1"/>
    <property type="molecule type" value="Genomic_DNA"/>
</dbReference>
<feature type="domain" description="Response regulatory" evidence="3">
    <location>
        <begin position="11"/>
        <end position="127"/>
    </location>
</feature>
<gene>
    <name evidence="4" type="ORF">FAZ95_12270</name>
</gene>
<dbReference type="RefSeq" id="WP_137332704.1">
    <property type="nucleotide sequence ID" value="NZ_CP040077.1"/>
</dbReference>
<evidence type="ECO:0000256" key="2">
    <source>
        <dbReference type="PROSITE-ProRule" id="PRU00169"/>
    </source>
</evidence>
<evidence type="ECO:0000313" key="5">
    <source>
        <dbReference type="Proteomes" id="UP000298656"/>
    </source>
</evidence>
<protein>
    <submittedName>
        <fullName evidence="4">Response regulator transcription factor</fullName>
    </submittedName>
</protein>
<dbReference type="InterPro" id="IPR001789">
    <property type="entry name" value="Sig_transdc_resp-reg_receiver"/>
</dbReference>
<accession>A0A4V1EHD4</accession>
<dbReference type="OrthoDB" id="9152510at2"/>
<reference evidence="4 5" key="1">
    <citation type="submission" date="2019-05" db="EMBL/GenBank/DDBJ databases">
        <title>Burkholderia sp. DHOD12, isolated from subtropical forest soil.</title>
        <authorList>
            <person name="Gao Z.-H."/>
            <person name="Qiu L.-H."/>
        </authorList>
    </citation>
    <scope>NUCLEOTIDE SEQUENCE [LARGE SCALE GENOMIC DNA]</scope>
    <source>
        <strain evidence="4 5">DHOD12</strain>
    </source>
</reference>
<dbReference type="Pfam" id="PF00072">
    <property type="entry name" value="Response_reg"/>
    <property type="match status" value="1"/>
</dbReference>
<keyword evidence="1" id="KW-0238">DNA-binding</keyword>
<dbReference type="SUPFAM" id="SSF52172">
    <property type="entry name" value="CheY-like"/>
    <property type="match status" value="1"/>
</dbReference>
<dbReference type="InterPro" id="IPR039420">
    <property type="entry name" value="WalR-like"/>
</dbReference>
<keyword evidence="5" id="KW-1185">Reference proteome</keyword>
<dbReference type="PANTHER" id="PTHR43214">
    <property type="entry name" value="TWO-COMPONENT RESPONSE REGULATOR"/>
    <property type="match status" value="1"/>
</dbReference>
<evidence type="ECO:0000259" key="3">
    <source>
        <dbReference type="PROSITE" id="PS50110"/>
    </source>
</evidence>
<dbReference type="Gene3D" id="3.40.50.2300">
    <property type="match status" value="1"/>
</dbReference>
<dbReference type="PANTHER" id="PTHR43214:SF43">
    <property type="entry name" value="TWO-COMPONENT RESPONSE REGULATOR"/>
    <property type="match status" value="1"/>
</dbReference>
<proteinExistence type="predicted"/>